<dbReference type="InterPro" id="IPR008210">
    <property type="entry name" value="PEP_carboxykinase_N"/>
</dbReference>
<dbReference type="GO" id="GO:0006094">
    <property type="term" value="P:gluconeogenesis"/>
    <property type="evidence" value="ECO:0007669"/>
    <property type="project" value="InterPro"/>
</dbReference>
<keyword evidence="6" id="KW-0547">Nucleotide-binding</keyword>
<evidence type="ECO:0000256" key="3">
    <source>
        <dbReference type="ARBA" id="ARBA00006052"/>
    </source>
</evidence>
<comment type="pathway">
    <text evidence="2">Carbohydrate biosynthesis; gluconeogenesis.</text>
</comment>
<dbReference type="CDD" id="cd00484">
    <property type="entry name" value="PEPCK_ATP"/>
    <property type="match status" value="1"/>
</dbReference>
<evidence type="ECO:0000256" key="8">
    <source>
        <dbReference type="ARBA" id="ARBA00023239"/>
    </source>
</evidence>
<dbReference type="PROSITE" id="PS00532">
    <property type="entry name" value="PEPCK_ATP"/>
    <property type="match status" value="1"/>
</dbReference>
<dbReference type="FunFam" id="3.40.449.10:FF:000009">
    <property type="entry name" value="Uncharacterized protein"/>
    <property type="match status" value="1"/>
</dbReference>
<dbReference type="Gene3D" id="3.40.449.10">
    <property type="entry name" value="Phosphoenolpyruvate Carboxykinase, domain 1"/>
    <property type="match status" value="1"/>
</dbReference>
<dbReference type="Proteomes" id="UP001229421">
    <property type="component" value="Unassembled WGS sequence"/>
</dbReference>
<evidence type="ECO:0000313" key="11">
    <source>
        <dbReference type="EMBL" id="KAK1406695.1"/>
    </source>
</evidence>
<feature type="region of interest" description="Disordered" evidence="10">
    <location>
        <begin position="1"/>
        <end position="80"/>
    </location>
</feature>
<dbReference type="InterPro" id="IPR013035">
    <property type="entry name" value="PEP_carboxykinase_C"/>
</dbReference>
<dbReference type="EMBL" id="JAUHHV010000011">
    <property type="protein sequence ID" value="KAK1406695.1"/>
    <property type="molecule type" value="Genomic_DNA"/>
</dbReference>
<dbReference type="SUPFAM" id="SSF68923">
    <property type="entry name" value="PEP carboxykinase N-terminal domain"/>
    <property type="match status" value="1"/>
</dbReference>
<evidence type="ECO:0000256" key="6">
    <source>
        <dbReference type="ARBA" id="ARBA00022741"/>
    </source>
</evidence>
<keyword evidence="7" id="KW-0067">ATP-binding</keyword>
<evidence type="ECO:0000256" key="9">
    <source>
        <dbReference type="ARBA" id="ARBA00047371"/>
    </source>
</evidence>
<dbReference type="InterPro" id="IPR015994">
    <property type="entry name" value="PEPCK_ATP_CS"/>
</dbReference>
<evidence type="ECO:0000256" key="7">
    <source>
        <dbReference type="ARBA" id="ARBA00022840"/>
    </source>
</evidence>
<evidence type="ECO:0000256" key="2">
    <source>
        <dbReference type="ARBA" id="ARBA00004742"/>
    </source>
</evidence>
<protein>
    <recommendedName>
        <fullName evidence="4">phosphoenolpyruvate carboxykinase (ATP)</fullName>
        <ecNumber evidence="4">4.1.1.49</ecNumber>
    </recommendedName>
</protein>
<dbReference type="SUPFAM" id="SSF53795">
    <property type="entry name" value="PEP carboxykinase-like"/>
    <property type="match status" value="1"/>
</dbReference>
<feature type="region of interest" description="Disordered" evidence="10">
    <location>
        <begin position="104"/>
        <end position="123"/>
    </location>
</feature>
<dbReference type="NCBIfam" id="NF006820">
    <property type="entry name" value="PRK09344.1-2"/>
    <property type="match status" value="1"/>
</dbReference>
<keyword evidence="5" id="KW-0963">Cytoplasm</keyword>
<evidence type="ECO:0000256" key="4">
    <source>
        <dbReference type="ARBA" id="ARBA00012363"/>
    </source>
</evidence>
<dbReference type="Gene3D" id="2.170.8.10">
    <property type="entry name" value="Phosphoenolpyruvate Carboxykinase, domain 2"/>
    <property type="match status" value="1"/>
</dbReference>
<gene>
    <name evidence="11" type="ORF">QVD17_38303</name>
</gene>
<evidence type="ECO:0000256" key="5">
    <source>
        <dbReference type="ARBA" id="ARBA00022490"/>
    </source>
</evidence>
<organism evidence="11 12">
    <name type="scientific">Tagetes erecta</name>
    <name type="common">African marigold</name>
    <dbReference type="NCBI Taxonomy" id="13708"/>
    <lineage>
        <taxon>Eukaryota</taxon>
        <taxon>Viridiplantae</taxon>
        <taxon>Streptophyta</taxon>
        <taxon>Embryophyta</taxon>
        <taxon>Tracheophyta</taxon>
        <taxon>Spermatophyta</taxon>
        <taxon>Magnoliopsida</taxon>
        <taxon>eudicotyledons</taxon>
        <taxon>Gunneridae</taxon>
        <taxon>Pentapetalae</taxon>
        <taxon>asterids</taxon>
        <taxon>campanulids</taxon>
        <taxon>Asterales</taxon>
        <taxon>Asteraceae</taxon>
        <taxon>Asteroideae</taxon>
        <taxon>Heliantheae alliance</taxon>
        <taxon>Tageteae</taxon>
        <taxon>Tagetes</taxon>
    </lineage>
</organism>
<comment type="caution">
    <text evidence="11">The sequence shown here is derived from an EMBL/GenBank/DDBJ whole genome shotgun (WGS) entry which is preliminary data.</text>
</comment>
<feature type="compositionally biased region" description="Basic and acidic residues" evidence="10">
    <location>
        <begin position="112"/>
        <end position="121"/>
    </location>
</feature>
<dbReference type="GO" id="GO:0005829">
    <property type="term" value="C:cytosol"/>
    <property type="evidence" value="ECO:0007669"/>
    <property type="project" value="TreeGrafter"/>
</dbReference>
<reference evidence="11" key="1">
    <citation type="journal article" date="2023" name="bioRxiv">
        <title>Improved chromosome-level genome assembly for marigold (Tagetes erecta).</title>
        <authorList>
            <person name="Jiang F."/>
            <person name="Yuan L."/>
            <person name="Wang S."/>
            <person name="Wang H."/>
            <person name="Xu D."/>
            <person name="Wang A."/>
            <person name="Fan W."/>
        </authorList>
    </citation>
    <scope>NUCLEOTIDE SEQUENCE</scope>
    <source>
        <strain evidence="11">WSJ</strain>
        <tissue evidence="11">Leaf</tissue>
    </source>
</reference>
<proteinExistence type="inferred from homology"/>
<dbReference type="Pfam" id="PF01293">
    <property type="entry name" value="PEPCK_ATP"/>
    <property type="match status" value="1"/>
</dbReference>
<dbReference type="FunFam" id="2.170.8.10:FF:000001">
    <property type="entry name" value="Phosphoenolpyruvate carboxykinase (ATP)"/>
    <property type="match status" value="1"/>
</dbReference>
<dbReference type="InterPro" id="IPR001272">
    <property type="entry name" value="PEP_carboxykinase_ATP"/>
</dbReference>
<dbReference type="NCBIfam" id="NF006821">
    <property type="entry name" value="PRK09344.1-3"/>
    <property type="match status" value="1"/>
</dbReference>
<keyword evidence="12" id="KW-1185">Reference proteome</keyword>
<comment type="similarity">
    <text evidence="3">Belongs to the phosphoenolpyruvate carboxykinase (ATP) family.</text>
</comment>
<evidence type="ECO:0000313" key="12">
    <source>
        <dbReference type="Proteomes" id="UP001229421"/>
    </source>
</evidence>
<sequence length="667" mass="74399">MEMASEKQQAAGEYNFPTKGRNGLPRIQTHGKEQAKEICHDDSVPPVKAQTIDELHSLQKKQRSVPNTPIKGETTTINQSPKFNVNEEEQQRLQSISASLASLTRETGPKVVRGDPSETPRAHVTHHVQAPTDIMNTSDSGLKFTHILYNLSPAELYEQAIKYEKGSFITSSGALATLSGAKTGRSPRDKRVVRDETTENELWWGKGSPNIEMDEHTFMINRERAVDYLCSLDKVYVNDQFLNWDPVHRIKVRIVSARAYHSLFMHNMCIRPTPEELEEFGTPEFTIYNAGMFPCNRYTHYMTSSTSIDLNLARREMVILGTQYAGEMKKGLFGVMHYLMPKRQILSLHSGCNMGKDGDVALFFGLSGTGKTTLSTDHNRYLIGDDEHCWSENGVSNIEGGCYAKCIDLSKDKEPDIFNAIKFGTVMENVVFDEHTREVDYSDKSVTENTRAAYPIEYIPNAKIPCVGPHPKNVILLACDAFGVLPPVSKLSLAQTMYHFISGYTALVAGTEDGIKEPQATFSACFGAAFIMLHPTKYATMLAEKMKKHGATGWLVNTGWSGGSYGSGKRIKLAYTRKIIDAIHSGRLLEAKYKKTEIFGLEIPSEIEGVPSEILDPANTWPDKASHKETLMKLGGLFKKNFEGFLNYKNDNNLLTDEIQAAGPNLQ</sequence>
<dbReference type="EC" id="4.1.1.49" evidence="4"/>
<evidence type="ECO:0000256" key="1">
    <source>
        <dbReference type="ARBA" id="ARBA00004496"/>
    </source>
</evidence>
<dbReference type="GO" id="GO:0005524">
    <property type="term" value="F:ATP binding"/>
    <property type="evidence" value="ECO:0007669"/>
    <property type="project" value="UniProtKB-KW"/>
</dbReference>
<name>A0AAD8N992_TARER</name>
<dbReference type="PANTHER" id="PTHR30031">
    <property type="entry name" value="PHOSPHOENOLPYRUVATE CARBOXYKINASE ATP"/>
    <property type="match status" value="1"/>
</dbReference>
<dbReference type="PANTHER" id="PTHR30031:SF29">
    <property type="entry name" value="PHOSPHOENOLPYRUVATE CARBOXYKINASE (ATP)"/>
    <property type="match status" value="1"/>
</dbReference>
<dbReference type="AlphaFoldDB" id="A0AAD8N992"/>
<accession>A0AAD8N992</accession>
<feature type="compositionally biased region" description="Basic and acidic residues" evidence="10">
    <location>
        <begin position="30"/>
        <end position="43"/>
    </location>
</feature>
<evidence type="ECO:0000256" key="10">
    <source>
        <dbReference type="SAM" id="MobiDB-lite"/>
    </source>
</evidence>
<dbReference type="HAMAP" id="MF_00453">
    <property type="entry name" value="PEPCK_ATP"/>
    <property type="match status" value="1"/>
</dbReference>
<dbReference type="Gene3D" id="3.90.228.20">
    <property type="match status" value="1"/>
</dbReference>
<dbReference type="NCBIfam" id="TIGR00224">
    <property type="entry name" value="pckA"/>
    <property type="match status" value="1"/>
</dbReference>
<comment type="catalytic activity">
    <reaction evidence="9">
        <text>oxaloacetate + ATP = phosphoenolpyruvate + ADP + CO2</text>
        <dbReference type="Rhea" id="RHEA:18617"/>
        <dbReference type="ChEBI" id="CHEBI:16452"/>
        <dbReference type="ChEBI" id="CHEBI:16526"/>
        <dbReference type="ChEBI" id="CHEBI:30616"/>
        <dbReference type="ChEBI" id="CHEBI:58702"/>
        <dbReference type="ChEBI" id="CHEBI:456216"/>
        <dbReference type="EC" id="4.1.1.49"/>
    </reaction>
</comment>
<comment type="subcellular location">
    <subcellularLocation>
        <location evidence="1">Cytoplasm</location>
    </subcellularLocation>
</comment>
<dbReference type="GO" id="GO:0004612">
    <property type="term" value="F:phosphoenolpyruvate carboxykinase (ATP) activity"/>
    <property type="evidence" value="ECO:0007669"/>
    <property type="project" value="UniProtKB-EC"/>
</dbReference>
<keyword evidence="8" id="KW-0456">Lyase</keyword>